<feature type="chain" id="PRO_5045653256" evidence="1">
    <location>
        <begin position="21"/>
        <end position="482"/>
    </location>
</feature>
<reference evidence="4" key="1">
    <citation type="journal article" date="2019" name="Int. J. Syst. Evol. Microbiol.">
        <title>The Global Catalogue of Microorganisms (GCM) 10K type strain sequencing project: providing services to taxonomists for standard genome sequencing and annotation.</title>
        <authorList>
            <consortium name="The Broad Institute Genomics Platform"/>
            <consortium name="The Broad Institute Genome Sequencing Center for Infectious Disease"/>
            <person name="Wu L."/>
            <person name="Ma J."/>
        </authorList>
    </citation>
    <scope>NUCLEOTIDE SEQUENCE [LARGE SCALE GENOMIC DNA]</scope>
    <source>
        <strain evidence="4">KACC 12602</strain>
    </source>
</reference>
<sequence>MRKALLLFIFLLQISFVAQSQQYVNANYGRALHERAIKCVVQTDSTVLMLGFGQGYSYVLHRTKTNGDTLYSKYVYSHDFYYGVDLIALPNEKAIIVGGNGGLAKIDPYGNETWSKSFRRTEYNAGALINDTTFAVVGSKGIFSHMEMVPDLGWDSIFISRVYIGLYHVSGKLLQEKVVSYGTDDYEEARGIIYTTNKTLLVEGDYYRYEPNSFHDDFLLTLTPDLKVIADTVYPRGTVYGKPKMENSQGNFMNCAFKTVKAAQDNDIFIQELNANGDILWEKTYDLKGDDYATAMLESDGYYYVTGGTGNKKNILPEYDDIVLLKLDLQGDTIWTKTYTLPSGQGAVDIKELNDSMLVILGVTDYQTQCPQIMNPGYICSDMYLMYVNKETGYSKMYPDAPQTILAKSEVLVYPNPSHGQVSIKAKEIKSVTVRNAIGKAINAKQRAVSEQETEISGLEKGIYFMLVETEKGFENKRVVIM</sequence>
<evidence type="ECO:0000256" key="1">
    <source>
        <dbReference type="SAM" id="SignalP"/>
    </source>
</evidence>
<dbReference type="Pfam" id="PF18962">
    <property type="entry name" value="Por_Secre_tail"/>
    <property type="match status" value="1"/>
</dbReference>
<dbReference type="RefSeq" id="WP_378015378.1">
    <property type="nucleotide sequence ID" value="NZ_JBHSKT010000001.1"/>
</dbReference>
<name>A0ABW0E805_9BACT</name>
<keyword evidence="1" id="KW-0732">Signal</keyword>
<dbReference type="NCBIfam" id="TIGR04183">
    <property type="entry name" value="Por_Secre_tail"/>
    <property type="match status" value="1"/>
</dbReference>
<evidence type="ECO:0000259" key="2">
    <source>
        <dbReference type="Pfam" id="PF18962"/>
    </source>
</evidence>
<feature type="signal peptide" evidence="1">
    <location>
        <begin position="1"/>
        <end position="20"/>
    </location>
</feature>
<keyword evidence="4" id="KW-1185">Reference proteome</keyword>
<proteinExistence type="predicted"/>
<dbReference type="InterPro" id="IPR026444">
    <property type="entry name" value="Secre_tail"/>
</dbReference>
<organism evidence="3 4">
    <name type="scientific">Adhaeribacter terreus</name>
    <dbReference type="NCBI Taxonomy" id="529703"/>
    <lineage>
        <taxon>Bacteria</taxon>
        <taxon>Pseudomonadati</taxon>
        <taxon>Bacteroidota</taxon>
        <taxon>Cytophagia</taxon>
        <taxon>Cytophagales</taxon>
        <taxon>Hymenobacteraceae</taxon>
        <taxon>Adhaeribacter</taxon>
    </lineage>
</organism>
<accession>A0ABW0E805</accession>
<dbReference type="PANTHER" id="PTHR42754">
    <property type="entry name" value="ENDOGLUCANASE"/>
    <property type="match status" value="1"/>
</dbReference>
<protein>
    <submittedName>
        <fullName evidence="3">T9SS type A sorting domain-containing protein</fullName>
    </submittedName>
</protein>
<dbReference type="Proteomes" id="UP001596161">
    <property type="component" value="Unassembled WGS sequence"/>
</dbReference>
<gene>
    <name evidence="3" type="ORF">ACFPIB_00045</name>
</gene>
<dbReference type="EMBL" id="JBHSKT010000001">
    <property type="protein sequence ID" value="MFC5268979.1"/>
    <property type="molecule type" value="Genomic_DNA"/>
</dbReference>
<comment type="caution">
    <text evidence="3">The sequence shown here is derived from an EMBL/GenBank/DDBJ whole genome shotgun (WGS) entry which is preliminary data.</text>
</comment>
<dbReference type="PANTHER" id="PTHR42754:SF1">
    <property type="entry name" value="LIPOPROTEIN"/>
    <property type="match status" value="1"/>
</dbReference>
<evidence type="ECO:0000313" key="4">
    <source>
        <dbReference type="Proteomes" id="UP001596161"/>
    </source>
</evidence>
<evidence type="ECO:0000313" key="3">
    <source>
        <dbReference type="EMBL" id="MFC5268979.1"/>
    </source>
</evidence>
<feature type="domain" description="Secretion system C-terminal sorting" evidence="2">
    <location>
        <begin position="413"/>
        <end position="481"/>
    </location>
</feature>